<dbReference type="InterPro" id="IPR036388">
    <property type="entry name" value="WH-like_DNA-bd_sf"/>
</dbReference>
<feature type="domain" description="HTH gntR-type" evidence="4">
    <location>
        <begin position="38"/>
        <end position="108"/>
    </location>
</feature>
<dbReference type="PROSITE" id="PS50949">
    <property type="entry name" value="HTH_GNTR"/>
    <property type="match status" value="1"/>
</dbReference>
<dbReference type="RefSeq" id="WP_165188935.1">
    <property type="nucleotide sequence ID" value="NZ_LR699554.1"/>
</dbReference>
<dbReference type="SMART" id="SM00345">
    <property type="entry name" value="HTH_GNTR"/>
    <property type="match status" value="1"/>
</dbReference>
<gene>
    <name evidence="5" type="ORF">PDMSB3_2453</name>
</gene>
<dbReference type="PANTHER" id="PTHR43537">
    <property type="entry name" value="TRANSCRIPTIONAL REGULATOR, GNTR FAMILY"/>
    <property type="match status" value="1"/>
</dbReference>
<keyword evidence="1" id="KW-0805">Transcription regulation</keyword>
<dbReference type="GO" id="GO:0003677">
    <property type="term" value="F:DNA binding"/>
    <property type="evidence" value="ECO:0007669"/>
    <property type="project" value="UniProtKB-KW"/>
</dbReference>
<dbReference type="CDD" id="cd07377">
    <property type="entry name" value="WHTH_GntR"/>
    <property type="match status" value="1"/>
</dbReference>
<dbReference type="Pfam" id="PF00392">
    <property type="entry name" value="GntR"/>
    <property type="match status" value="1"/>
</dbReference>
<dbReference type="InterPro" id="IPR000524">
    <property type="entry name" value="Tscrpt_reg_HTH_GntR"/>
</dbReference>
<dbReference type="GO" id="GO:0003700">
    <property type="term" value="F:DNA-binding transcription factor activity"/>
    <property type="evidence" value="ECO:0007669"/>
    <property type="project" value="InterPro"/>
</dbReference>
<dbReference type="PANTHER" id="PTHR43537:SF5">
    <property type="entry name" value="UXU OPERON TRANSCRIPTIONAL REGULATOR"/>
    <property type="match status" value="1"/>
</dbReference>
<dbReference type="Gene3D" id="1.20.120.530">
    <property type="entry name" value="GntR ligand-binding domain-like"/>
    <property type="match status" value="1"/>
</dbReference>
<dbReference type="SMART" id="SM00895">
    <property type="entry name" value="FCD"/>
    <property type="match status" value="1"/>
</dbReference>
<dbReference type="PRINTS" id="PR00035">
    <property type="entry name" value="HTHGNTR"/>
</dbReference>
<dbReference type="EMBL" id="LR699554">
    <property type="protein sequence ID" value="VVD33737.1"/>
    <property type="molecule type" value="Genomic_DNA"/>
</dbReference>
<keyword evidence="3" id="KW-0804">Transcription</keyword>
<proteinExistence type="predicted"/>
<sequence length="264" mass="28450">MKDPTATDSEATIRSPSHACFVPDVTQSGFSVRHLQPARVGDKILDHIRLRLSTGDLAPGDKLPSERDLAEQLGVSRNAVRESLRVLEAGGVLTIRKGHTGGAFVSNGNVGASVSTLGDVLRLRGGQVREISEVRLWMSGVVARAACERRTSFDLEKLNQNLELVQQTMEAGDLNGSLAAAAEFHVLLAACSQNSLLVLMMETIMGITSQFACDFGIDASEFALDERRAIVKAIEARKVPEAITAMMAHLDNVHSRYRSAVGQT</sequence>
<evidence type="ECO:0000313" key="5">
    <source>
        <dbReference type="EMBL" id="VVD33737.1"/>
    </source>
</evidence>
<dbReference type="InterPro" id="IPR011711">
    <property type="entry name" value="GntR_C"/>
</dbReference>
<name>A0A5Q4YWK5_9BURK</name>
<keyword evidence="6" id="KW-1185">Reference proteome</keyword>
<dbReference type="SUPFAM" id="SSF48008">
    <property type="entry name" value="GntR ligand-binding domain-like"/>
    <property type="match status" value="1"/>
</dbReference>
<evidence type="ECO:0000256" key="2">
    <source>
        <dbReference type="ARBA" id="ARBA00023125"/>
    </source>
</evidence>
<keyword evidence="2" id="KW-0238">DNA-binding</keyword>
<dbReference type="InterPro" id="IPR008920">
    <property type="entry name" value="TF_FadR/GntR_C"/>
</dbReference>
<reference evidence="5 6" key="1">
    <citation type="submission" date="2019-08" db="EMBL/GenBank/DDBJ databases">
        <authorList>
            <person name="Herpell B J."/>
        </authorList>
    </citation>
    <scope>NUCLEOTIDE SEQUENCE [LARGE SCALE GENOMIC DNA]</scope>
    <source>
        <strain evidence="6">Msb3</strain>
    </source>
</reference>
<evidence type="ECO:0000256" key="3">
    <source>
        <dbReference type="ARBA" id="ARBA00023163"/>
    </source>
</evidence>
<accession>A0A5Q4YWK5</accession>
<dbReference type="AlphaFoldDB" id="A0A5Q4YWK5"/>
<dbReference type="Gene3D" id="1.10.10.10">
    <property type="entry name" value="Winged helix-like DNA-binding domain superfamily/Winged helix DNA-binding domain"/>
    <property type="match status" value="1"/>
</dbReference>
<evidence type="ECO:0000256" key="1">
    <source>
        <dbReference type="ARBA" id="ARBA00023015"/>
    </source>
</evidence>
<dbReference type="SUPFAM" id="SSF46785">
    <property type="entry name" value="Winged helix' DNA-binding domain"/>
    <property type="match status" value="1"/>
</dbReference>
<evidence type="ECO:0000259" key="4">
    <source>
        <dbReference type="PROSITE" id="PS50949"/>
    </source>
</evidence>
<dbReference type="Proteomes" id="UP000325811">
    <property type="component" value="Chromosome II"/>
</dbReference>
<dbReference type="KEGG" id="pdio:PDMSB3_2453.1"/>
<evidence type="ECO:0000313" key="6">
    <source>
        <dbReference type="Proteomes" id="UP000325811"/>
    </source>
</evidence>
<protein>
    <submittedName>
        <fullName evidence="5">Transcriptional regulator, GntR family</fullName>
    </submittedName>
</protein>
<dbReference type="InterPro" id="IPR036390">
    <property type="entry name" value="WH_DNA-bd_sf"/>
</dbReference>
<organism evidence="5 6">
    <name type="scientific">Paraburkholderia dioscoreae</name>
    <dbReference type="NCBI Taxonomy" id="2604047"/>
    <lineage>
        <taxon>Bacteria</taxon>
        <taxon>Pseudomonadati</taxon>
        <taxon>Pseudomonadota</taxon>
        <taxon>Betaproteobacteria</taxon>
        <taxon>Burkholderiales</taxon>
        <taxon>Burkholderiaceae</taxon>
        <taxon>Paraburkholderia</taxon>
    </lineage>
</organism>
<dbReference type="Pfam" id="PF07729">
    <property type="entry name" value="FCD"/>
    <property type="match status" value="1"/>
</dbReference>